<dbReference type="InterPro" id="IPR009078">
    <property type="entry name" value="Ferritin-like_SF"/>
</dbReference>
<proteinExistence type="predicted"/>
<feature type="domain" description="DUF2202" evidence="2">
    <location>
        <begin position="117"/>
        <end position="274"/>
    </location>
</feature>
<dbReference type="AlphaFoldDB" id="A0A6J7FML8"/>
<dbReference type="SUPFAM" id="SSF47240">
    <property type="entry name" value="Ferritin-like"/>
    <property type="match status" value="1"/>
</dbReference>
<feature type="region of interest" description="Disordered" evidence="1">
    <location>
        <begin position="64"/>
        <end position="108"/>
    </location>
</feature>
<protein>
    <submittedName>
        <fullName evidence="3">Unannotated protein</fullName>
    </submittedName>
</protein>
<evidence type="ECO:0000259" key="2">
    <source>
        <dbReference type="Pfam" id="PF09968"/>
    </source>
</evidence>
<reference evidence="3" key="1">
    <citation type="submission" date="2020-05" db="EMBL/GenBank/DDBJ databases">
        <authorList>
            <person name="Chiriac C."/>
            <person name="Salcher M."/>
            <person name="Ghai R."/>
            <person name="Kavagutti S V."/>
        </authorList>
    </citation>
    <scope>NUCLEOTIDE SEQUENCE</scope>
</reference>
<dbReference type="PROSITE" id="PS51257">
    <property type="entry name" value="PROKAR_LIPOPROTEIN"/>
    <property type="match status" value="1"/>
</dbReference>
<gene>
    <name evidence="3" type="ORF">UFOPK3376_03097</name>
</gene>
<dbReference type="InterPro" id="IPR019243">
    <property type="entry name" value="DUF2202"/>
</dbReference>
<dbReference type="EMBL" id="CAFBLP010000136">
    <property type="protein sequence ID" value="CAB4894914.1"/>
    <property type="molecule type" value="Genomic_DNA"/>
</dbReference>
<dbReference type="Pfam" id="PF09968">
    <property type="entry name" value="DUF2202"/>
    <property type="match status" value="1"/>
</dbReference>
<dbReference type="Gene3D" id="1.20.1260.10">
    <property type="match status" value="1"/>
</dbReference>
<sequence length="278" mass="29260">MFHSVSRLHRGWLRLGSAVAMLSLVAVSCSSDASDTAGSIAGTTAPADAATTTTPAFATATTAAATAPTTAGTGPGPGQHGNGPLTVTSDGSSHVQHERMQDGLSALPLDNLSTADREGLIYMREEEKLAHDVYQVLADTWNRPIFTNIATAEATHTDAVMLLLSRHSILDPSATRPPGEFQNATLQGLYGQFTTRGAASLIEALRVGAEIEDLDIADLRARATSTADITLVYDNLELASRNHLRAFVAELAKLGVTYQPVHLPQADYDSIIASPIEG</sequence>
<dbReference type="CDD" id="cd01048">
    <property type="entry name" value="Ferritin_like_AB2"/>
    <property type="match status" value="1"/>
</dbReference>
<feature type="compositionally biased region" description="Polar residues" evidence="1">
    <location>
        <begin position="85"/>
        <end position="94"/>
    </location>
</feature>
<accession>A0A6J7FML8</accession>
<organism evidence="3">
    <name type="scientific">freshwater metagenome</name>
    <dbReference type="NCBI Taxonomy" id="449393"/>
    <lineage>
        <taxon>unclassified sequences</taxon>
        <taxon>metagenomes</taxon>
        <taxon>ecological metagenomes</taxon>
    </lineage>
</organism>
<name>A0A6J7FML8_9ZZZZ</name>
<dbReference type="InterPro" id="IPR012347">
    <property type="entry name" value="Ferritin-like"/>
</dbReference>
<evidence type="ECO:0000313" key="3">
    <source>
        <dbReference type="EMBL" id="CAB4894914.1"/>
    </source>
</evidence>
<evidence type="ECO:0000256" key="1">
    <source>
        <dbReference type="SAM" id="MobiDB-lite"/>
    </source>
</evidence>